<sequence length="572" mass="62197">MKKVVGIILCLAVIGGAGIYWFMERQAAGNQYARTLPQEVVGTVNLTNLAALTDGFAATALGRFLAKDTVHAIMKEMGAESKELAEYDRLYDSIAQVMTNPAFRAVFGDDATVALLPPDEKLLTERPIPALRQSLVVVARTSAAGALDLFSRMLDSASVSRETVDGLELTRVTLDRNQVIYGITEGKTVFLAYAPATIKRCLADAKEEHTLDKVAAFQEALAFWQAAPQKNTYSRVYLSVPQVAGLLAGSTNPEMRQSGEMLRGVTTMYSLTFGTDQGLESRARSTFRYDQLHEMVKSAVDAAAGSNQSLHLLKEHTLAYNWASSLRPEMLLNALSANKGEVQEVDRAVRQYLGVSLDELGRAIGPQYGGVLEDIVRTALFPVPKMTLFVGIRDRSIAETMLAALRRTIAETGMTTEEQEQVGGHTIHSWPVLPDPAAQPAMVLTDSMLYLATSKQAIRELLESKAAPDALAQPVAASLGGELGERVAKANFGSFVLYPQRMSRQTGQAMDWLAGILATTKNISISRLNRELVQLMRSTDLIAATSHLTKEQAEWTMTIRKARGEQGGNGGK</sequence>
<dbReference type="KEGG" id="dpr:Despr_0072"/>
<protein>
    <recommendedName>
        <fullName evidence="3">DUF3352 domain-containing protein</fullName>
    </recommendedName>
</protein>
<dbReference type="RefSeq" id="WP_015722814.1">
    <property type="nucleotide sequence ID" value="NC_014972.1"/>
</dbReference>
<organism evidence="1 2">
    <name type="scientific">Desulfobulbus propionicus (strain ATCC 33891 / DSM 2032 / VKM B-1956 / 1pr3)</name>
    <dbReference type="NCBI Taxonomy" id="577650"/>
    <lineage>
        <taxon>Bacteria</taxon>
        <taxon>Pseudomonadati</taxon>
        <taxon>Thermodesulfobacteriota</taxon>
        <taxon>Desulfobulbia</taxon>
        <taxon>Desulfobulbales</taxon>
        <taxon>Desulfobulbaceae</taxon>
        <taxon>Desulfobulbus</taxon>
    </lineage>
</organism>
<accession>A0A7U3YIX9</accession>
<dbReference type="InterPro" id="IPR021787">
    <property type="entry name" value="DUF3352"/>
</dbReference>
<dbReference type="Proteomes" id="UP000006365">
    <property type="component" value="Chromosome"/>
</dbReference>
<gene>
    <name evidence="1" type="ordered locus">Despr_0072</name>
</gene>
<keyword evidence="2" id="KW-1185">Reference proteome</keyword>
<name>A0A7U3YIX9_DESPD</name>
<reference evidence="1 2" key="1">
    <citation type="journal article" date="2011" name="Stand. Genomic Sci.">
        <title>Complete genome sequence of Desulfobulbus propionicus type strain (1pr3).</title>
        <authorList>
            <person name="Pagani I."/>
            <person name="Lapidus A."/>
            <person name="Nolan M."/>
            <person name="Lucas S."/>
            <person name="Hammon N."/>
            <person name="Deshpande S."/>
            <person name="Cheng J.F."/>
            <person name="Chertkov O."/>
            <person name="Davenport K."/>
            <person name="Tapia R."/>
            <person name="Han C."/>
            <person name="Goodwin L."/>
            <person name="Pitluck S."/>
            <person name="Liolios K."/>
            <person name="Mavromatis K."/>
            <person name="Ivanova N."/>
            <person name="Mikhailova N."/>
            <person name="Pati A."/>
            <person name="Chen A."/>
            <person name="Palaniappan K."/>
            <person name="Land M."/>
            <person name="Hauser L."/>
            <person name="Chang Y.J."/>
            <person name="Jeffries C.D."/>
            <person name="Detter J.C."/>
            <person name="Brambilla E."/>
            <person name="Kannan K.P."/>
            <person name="Djao O.D."/>
            <person name="Rohde M."/>
            <person name="Pukall R."/>
            <person name="Spring S."/>
            <person name="Goker M."/>
            <person name="Sikorski J."/>
            <person name="Woyke T."/>
            <person name="Bristow J."/>
            <person name="Eisen J.A."/>
            <person name="Markowitz V."/>
            <person name="Hugenholtz P."/>
            <person name="Kyrpides N.C."/>
            <person name="Klenk H.P."/>
        </authorList>
    </citation>
    <scope>NUCLEOTIDE SEQUENCE [LARGE SCALE GENOMIC DNA]</scope>
    <source>
        <strain evidence="2">ATCC 33891 / DSM 2032 / 1pr3</strain>
    </source>
</reference>
<evidence type="ECO:0000313" key="1">
    <source>
        <dbReference type="EMBL" id="ADW16266.1"/>
    </source>
</evidence>
<evidence type="ECO:0000313" key="2">
    <source>
        <dbReference type="Proteomes" id="UP000006365"/>
    </source>
</evidence>
<dbReference type="EMBL" id="CP002364">
    <property type="protein sequence ID" value="ADW16266.1"/>
    <property type="molecule type" value="Genomic_DNA"/>
</dbReference>
<dbReference type="AlphaFoldDB" id="A0A7U3YIX9"/>
<dbReference type="Pfam" id="PF11832">
    <property type="entry name" value="DUF3352"/>
    <property type="match status" value="1"/>
</dbReference>
<proteinExistence type="predicted"/>
<evidence type="ECO:0008006" key="3">
    <source>
        <dbReference type="Google" id="ProtNLM"/>
    </source>
</evidence>